<dbReference type="InterPro" id="IPR002347">
    <property type="entry name" value="SDR_fam"/>
</dbReference>
<dbReference type="PANTHER" id="PTHR24320:SF262">
    <property type="entry name" value="DEHYDROGENASE"/>
    <property type="match status" value="1"/>
</dbReference>
<dbReference type="EMBL" id="BNJQ01000005">
    <property type="protein sequence ID" value="GHP03610.1"/>
    <property type="molecule type" value="Genomic_DNA"/>
</dbReference>
<organism evidence="3 4">
    <name type="scientific">Pycnococcus provasolii</name>
    <dbReference type="NCBI Taxonomy" id="41880"/>
    <lineage>
        <taxon>Eukaryota</taxon>
        <taxon>Viridiplantae</taxon>
        <taxon>Chlorophyta</taxon>
        <taxon>Pseudoscourfieldiophyceae</taxon>
        <taxon>Pseudoscourfieldiales</taxon>
        <taxon>Pycnococcaceae</taxon>
        <taxon>Pycnococcus</taxon>
    </lineage>
</organism>
<dbReference type="GO" id="GO:0016491">
    <property type="term" value="F:oxidoreductase activity"/>
    <property type="evidence" value="ECO:0007669"/>
    <property type="project" value="UniProtKB-KW"/>
</dbReference>
<dbReference type="PRINTS" id="PR00081">
    <property type="entry name" value="GDHRDH"/>
</dbReference>
<dbReference type="PANTHER" id="PTHR24320">
    <property type="entry name" value="RETINOL DEHYDROGENASE"/>
    <property type="match status" value="1"/>
</dbReference>
<accession>A0A830HCK2</accession>
<name>A0A830HCK2_9CHLO</name>
<dbReference type="Gene3D" id="3.40.50.720">
    <property type="entry name" value="NAD(P)-binding Rossmann-like Domain"/>
    <property type="match status" value="1"/>
</dbReference>
<reference evidence="3" key="1">
    <citation type="submission" date="2020-10" db="EMBL/GenBank/DDBJ databases">
        <title>Unveiling of a novel bifunctional photoreceptor, Dualchrome1, isolated from a cosmopolitan green alga.</title>
        <authorList>
            <person name="Suzuki S."/>
            <person name="Kawachi M."/>
        </authorList>
    </citation>
    <scope>NUCLEOTIDE SEQUENCE</scope>
    <source>
        <strain evidence="3">NIES 2893</strain>
    </source>
</reference>
<gene>
    <name evidence="3" type="ORF">PPROV_000236500</name>
</gene>
<evidence type="ECO:0000256" key="1">
    <source>
        <dbReference type="ARBA" id="ARBA00006484"/>
    </source>
</evidence>
<comment type="caution">
    <text evidence="3">The sequence shown here is derived from an EMBL/GenBank/DDBJ whole genome shotgun (WGS) entry which is preliminary data.</text>
</comment>
<dbReference type="AlphaFoldDB" id="A0A830HCK2"/>
<sequence length="328" mass="35083">MSDFALVTGANSGLGAATAEALACKGIHVLLACRRGEDSTATANALANPRISAVPFDCDLGDLKKVRAFVDKLEKKMGANAQVSILVNNAGMNGTGVKPWKTPENVGFLTQTNFLGPFVLTRLMMSKNMLRGGENGTSKARVVNVSSVTHRTHGNIRDVQAFFNPTREGHYPNTKLANALFTLALNEKFGNSVTAVSADPGGAMTGIWRRYGPLARFAISLIFAPADDAATSVVHAAVADMSSAPKYAYVARGAFAWKLLCGEEPSANVPRWRRLTATGIAVFVDWPIRWISGKMLCSHATLVPPTPQARDLDLANAVWDEAERRAGL</sequence>
<evidence type="ECO:0000313" key="4">
    <source>
        <dbReference type="Proteomes" id="UP000660262"/>
    </source>
</evidence>
<dbReference type="InterPro" id="IPR036291">
    <property type="entry name" value="NAD(P)-bd_dom_sf"/>
</dbReference>
<evidence type="ECO:0000313" key="3">
    <source>
        <dbReference type="EMBL" id="GHP03610.1"/>
    </source>
</evidence>
<comment type="similarity">
    <text evidence="1">Belongs to the short-chain dehydrogenases/reductases (SDR) family.</text>
</comment>
<dbReference type="SUPFAM" id="SSF51735">
    <property type="entry name" value="NAD(P)-binding Rossmann-fold domains"/>
    <property type="match status" value="1"/>
</dbReference>
<evidence type="ECO:0000256" key="2">
    <source>
        <dbReference type="ARBA" id="ARBA00023002"/>
    </source>
</evidence>
<dbReference type="Pfam" id="PF00106">
    <property type="entry name" value="adh_short"/>
    <property type="match status" value="1"/>
</dbReference>
<dbReference type="OrthoDB" id="191139at2759"/>
<evidence type="ECO:0008006" key="5">
    <source>
        <dbReference type="Google" id="ProtNLM"/>
    </source>
</evidence>
<keyword evidence="2" id="KW-0560">Oxidoreductase</keyword>
<protein>
    <recommendedName>
        <fullName evidence="5">Protochlorophyllide reductase</fullName>
    </recommendedName>
</protein>
<dbReference type="Proteomes" id="UP000660262">
    <property type="component" value="Unassembled WGS sequence"/>
</dbReference>
<keyword evidence="4" id="KW-1185">Reference proteome</keyword>
<proteinExistence type="inferred from homology"/>